<dbReference type="InterPro" id="IPR036390">
    <property type="entry name" value="WH_DNA-bd_sf"/>
</dbReference>
<dbReference type="InterPro" id="IPR011711">
    <property type="entry name" value="GntR_C"/>
</dbReference>
<reference evidence="5" key="1">
    <citation type="journal article" date="2014" name="Int. J. Syst. Evol. Microbiol.">
        <title>Complete genome sequence of Corynebacterium casei LMG S-19264T (=DSM 44701T), isolated from a smear-ripened cheese.</title>
        <authorList>
            <consortium name="US DOE Joint Genome Institute (JGI-PGF)"/>
            <person name="Walter F."/>
            <person name="Albersmeier A."/>
            <person name="Kalinowski J."/>
            <person name="Ruckert C."/>
        </authorList>
    </citation>
    <scope>NUCLEOTIDE SEQUENCE</scope>
    <source>
        <strain evidence="5">CGMCC 1.15254</strain>
    </source>
</reference>
<dbReference type="PANTHER" id="PTHR43537">
    <property type="entry name" value="TRANSCRIPTIONAL REGULATOR, GNTR FAMILY"/>
    <property type="match status" value="1"/>
</dbReference>
<gene>
    <name evidence="5" type="primary">ygaE</name>
    <name evidence="5" type="ORF">GCM10011332_25340</name>
</gene>
<dbReference type="GO" id="GO:0003700">
    <property type="term" value="F:DNA-binding transcription factor activity"/>
    <property type="evidence" value="ECO:0007669"/>
    <property type="project" value="InterPro"/>
</dbReference>
<dbReference type="Proteomes" id="UP000632498">
    <property type="component" value="Unassembled WGS sequence"/>
</dbReference>
<dbReference type="SMART" id="SM00895">
    <property type="entry name" value="FCD"/>
    <property type="match status" value="1"/>
</dbReference>
<sequence>MYDDLKQRAIDLGKTASSSDIIFDALRDAIISGSLKAGESIRQEYIAKIFNVSRIPVREALKRLESQGLVRNERYKGAIVSSPNKEEIREIYEIRLLLEPNIIRYAVQNMSKGTLRIASECLDKLAAEQDSSKWGELNRQFHEALYRDAGRPIHLKIVNDSIDRIDSYIRAQLNLSGGMEKAHEEHMAILEACEAGDVEKAYELTVSHIKDSYSTVMTHLGHTGAMLD</sequence>
<reference evidence="5" key="2">
    <citation type="submission" date="2020-09" db="EMBL/GenBank/DDBJ databases">
        <authorList>
            <person name="Sun Q."/>
            <person name="Zhou Y."/>
        </authorList>
    </citation>
    <scope>NUCLEOTIDE SEQUENCE</scope>
    <source>
        <strain evidence="5">CGMCC 1.15254</strain>
    </source>
</reference>
<proteinExistence type="predicted"/>
<dbReference type="GO" id="GO:0003677">
    <property type="term" value="F:DNA binding"/>
    <property type="evidence" value="ECO:0007669"/>
    <property type="project" value="UniProtKB-KW"/>
</dbReference>
<keyword evidence="2" id="KW-0238">DNA-binding</keyword>
<dbReference type="RefSeq" id="WP_229734353.1">
    <property type="nucleotide sequence ID" value="NZ_BMHV01000019.1"/>
</dbReference>
<keyword evidence="3" id="KW-0804">Transcription</keyword>
<dbReference type="InterPro" id="IPR008920">
    <property type="entry name" value="TF_FadR/GntR_C"/>
</dbReference>
<organism evidence="5 6">
    <name type="scientific">Terasakiella brassicae</name>
    <dbReference type="NCBI Taxonomy" id="1634917"/>
    <lineage>
        <taxon>Bacteria</taxon>
        <taxon>Pseudomonadati</taxon>
        <taxon>Pseudomonadota</taxon>
        <taxon>Alphaproteobacteria</taxon>
        <taxon>Rhodospirillales</taxon>
        <taxon>Terasakiellaceae</taxon>
        <taxon>Terasakiella</taxon>
    </lineage>
</organism>
<dbReference type="CDD" id="cd07377">
    <property type="entry name" value="WHTH_GntR"/>
    <property type="match status" value="1"/>
</dbReference>
<dbReference type="SMART" id="SM00345">
    <property type="entry name" value="HTH_GNTR"/>
    <property type="match status" value="1"/>
</dbReference>
<evidence type="ECO:0000313" key="5">
    <source>
        <dbReference type="EMBL" id="GGF70271.1"/>
    </source>
</evidence>
<dbReference type="Pfam" id="PF07729">
    <property type="entry name" value="FCD"/>
    <property type="match status" value="1"/>
</dbReference>
<name>A0A917C3D6_9PROT</name>
<evidence type="ECO:0000256" key="2">
    <source>
        <dbReference type="ARBA" id="ARBA00023125"/>
    </source>
</evidence>
<dbReference type="EMBL" id="BMHV01000019">
    <property type="protein sequence ID" value="GGF70271.1"/>
    <property type="molecule type" value="Genomic_DNA"/>
</dbReference>
<keyword evidence="6" id="KW-1185">Reference proteome</keyword>
<dbReference type="InterPro" id="IPR000524">
    <property type="entry name" value="Tscrpt_reg_HTH_GntR"/>
</dbReference>
<dbReference type="InterPro" id="IPR036388">
    <property type="entry name" value="WH-like_DNA-bd_sf"/>
</dbReference>
<dbReference type="PANTHER" id="PTHR43537:SF41">
    <property type="entry name" value="TRANSCRIPTIONAL REGULATORY PROTEIN"/>
    <property type="match status" value="1"/>
</dbReference>
<evidence type="ECO:0000256" key="3">
    <source>
        <dbReference type="ARBA" id="ARBA00023163"/>
    </source>
</evidence>
<dbReference type="AlphaFoldDB" id="A0A917C3D6"/>
<dbReference type="Gene3D" id="1.20.120.530">
    <property type="entry name" value="GntR ligand-binding domain-like"/>
    <property type="match status" value="1"/>
</dbReference>
<evidence type="ECO:0000313" key="6">
    <source>
        <dbReference type="Proteomes" id="UP000632498"/>
    </source>
</evidence>
<evidence type="ECO:0000259" key="4">
    <source>
        <dbReference type="PROSITE" id="PS50949"/>
    </source>
</evidence>
<comment type="caution">
    <text evidence="5">The sequence shown here is derived from an EMBL/GenBank/DDBJ whole genome shotgun (WGS) entry which is preliminary data.</text>
</comment>
<dbReference type="SUPFAM" id="SSF46785">
    <property type="entry name" value="Winged helix' DNA-binding domain"/>
    <property type="match status" value="1"/>
</dbReference>
<dbReference type="SUPFAM" id="SSF48008">
    <property type="entry name" value="GntR ligand-binding domain-like"/>
    <property type="match status" value="1"/>
</dbReference>
<accession>A0A917C3D6</accession>
<feature type="domain" description="HTH gntR-type" evidence="4">
    <location>
        <begin position="16"/>
        <end position="83"/>
    </location>
</feature>
<dbReference type="PROSITE" id="PS50949">
    <property type="entry name" value="HTH_GNTR"/>
    <property type="match status" value="1"/>
</dbReference>
<protein>
    <submittedName>
        <fullName evidence="5">GntR family transcriptional regulator</fullName>
    </submittedName>
</protein>
<evidence type="ECO:0000256" key="1">
    <source>
        <dbReference type="ARBA" id="ARBA00023015"/>
    </source>
</evidence>
<keyword evidence="1" id="KW-0805">Transcription regulation</keyword>
<dbReference type="Pfam" id="PF00392">
    <property type="entry name" value="GntR"/>
    <property type="match status" value="1"/>
</dbReference>
<dbReference type="Gene3D" id="1.10.10.10">
    <property type="entry name" value="Winged helix-like DNA-binding domain superfamily/Winged helix DNA-binding domain"/>
    <property type="match status" value="1"/>
</dbReference>